<dbReference type="PANTHER" id="PTHR10151">
    <property type="entry name" value="ECTONUCLEOTIDE PYROPHOSPHATASE/PHOSPHODIESTERASE"/>
    <property type="match status" value="1"/>
</dbReference>
<dbReference type="Gene3D" id="3.40.720.10">
    <property type="entry name" value="Alkaline Phosphatase, subunit A"/>
    <property type="match status" value="1"/>
</dbReference>
<sequence>MNGNNSINDDINSNNTFSNNTINNNTINNNTNNIGNNNSNNKTSTDINIRTSFDDLDFNNKDPLFFSSGNEYMYRADHGEDDNEDDEDMGSGFIGGKKKKRDDFLIDGFDENSEEMIPRDKKKEGLFGYHKNGNKIMIFVGLVLITFLLCSVALVYYAGKHPKFINTDTDIKPTIVISIDSFRAEYLERGLTPNLQKFIDDNSFRAQYTTAQFPSKTFPNHYSIATGLYPEDHGIVSNHMYDQNTNKIFNAGHPESLDPSWWWGEPIWVTAKKSQIKTACYFWPGCGIKIKGVYPELNIDPFNQTVSSDEVFKQLYQWRDSADSKNTPPTLTMAYVHEVDDAGHRYGPNSKEVNQSISSMDKSIGGLIDLLKASNLYNQTNIIFVSDHGMIEIPSSKYIYLDALDPLISTKFFTPDAISSKGFSNPSPIISIFPNDTRYSIDYLYNELNRNKSEYVTFYKKDDIPEEFFFNSKSNDRIPPLLGFAKPGYSIVVDKELLTPTPPELGNHGYDPSIVEMHSIFIARGPNIKSSGAEDNETTTTLKSFKNIEIYNLLAKLIGVDSKNSAPNNGTSLLIDKLYKKK</sequence>
<protein>
    <submittedName>
        <fullName evidence="3">Uncharacterized protein</fullName>
    </submittedName>
</protein>
<dbReference type="RefSeq" id="XP_003291722.1">
    <property type="nucleotide sequence ID" value="XM_003291674.1"/>
</dbReference>
<dbReference type="OMA" id="DEYVSRD"/>
<evidence type="ECO:0000313" key="4">
    <source>
        <dbReference type="Proteomes" id="UP000001064"/>
    </source>
</evidence>
<proteinExistence type="predicted"/>
<feature type="transmembrane region" description="Helical" evidence="2">
    <location>
        <begin position="136"/>
        <end position="159"/>
    </location>
</feature>
<dbReference type="FunCoup" id="F0ZWD1">
    <property type="interactions" value="5"/>
</dbReference>
<dbReference type="Gene3D" id="3.30.1360.180">
    <property type="match status" value="1"/>
</dbReference>
<dbReference type="CDD" id="cd16018">
    <property type="entry name" value="Enpp"/>
    <property type="match status" value="1"/>
</dbReference>
<dbReference type="AlphaFoldDB" id="F0ZWD1"/>
<keyword evidence="2" id="KW-1133">Transmembrane helix</keyword>
<dbReference type="SUPFAM" id="SSF53649">
    <property type="entry name" value="Alkaline phosphatase-like"/>
    <property type="match status" value="1"/>
</dbReference>
<evidence type="ECO:0000313" key="3">
    <source>
        <dbReference type="EMBL" id="EGC31742.1"/>
    </source>
</evidence>
<dbReference type="GeneID" id="10505479"/>
<dbReference type="VEuPathDB" id="AmoebaDB:DICPUDRAFT_57514"/>
<dbReference type="PANTHER" id="PTHR10151:SF120">
    <property type="entry name" value="BIS(5'-ADENOSYL)-TRIPHOSPHATASE"/>
    <property type="match status" value="1"/>
</dbReference>
<name>F0ZWD1_DICPU</name>
<dbReference type="GO" id="GO:0016787">
    <property type="term" value="F:hydrolase activity"/>
    <property type="evidence" value="ECO:0000318"/>
    <property type="project" value="GO_Central"/>
</dbReference>
<dbReference type="InterPro" id="IPR017850">
    <property type="entry name" value="Alkaline_phosphatase_core_sf"/>
</dbReference>
<organism evidence="3 4">
    <name type="scientific">Dictyostelium purpureum</name>
    <name type="common">Slime mold</name>
    <dbReference type="NCBI Taxonomy" id="5786"/>
    <lineage>
        <taxon>Eukaryota</taxon>
        <taxon>Amoebozoa</taxon>
        <taxon>Evosea</taxon>
        <taxon>Eumycetozoa</taxon>
        <taxon>Dictyostelia</taxon>
        <taxon>Dictyosteliales</taxon>
        <taxon>Dictyosteliaceae</taxon>
        <taxon>Dictyostelium</taxon>
    </lineage>
</organism>
<dbReference type="eggNOG" id="KOG2645">
    <property type="taxonomic scope" value="Eukaryota"/>
</dbReference>
<gene>
    <name evidence="3" type="ORF">DICPUDRAFT_57514</name>
</gene>
<keyword evidence="4" id="KW-1185">Reference proteome</keyword>
<accession>F0ZWD1</accession>
<reference evidence="4" key="1">
    <citation type="journal article" date="2011" name="Genome Biol.">
        <title>Comparative genomics of the social amoebae Dictyostelium discoideum and Dictyostelium purpureum.</title>
        <authorList>
            <consortium name="US DOE Joint Genome Institute (JGI-PGF)"/>
            <person name="Sucgang R."/>
            <person name="Kuo A."/>
            <person name="Tian X."/>
            <person name="Salerno W."/>
            <person name="Parikh A."/>
            <person name="Feasley C.L."/>
            <person name="Dalin E."/>
            <person name="Tu H."/>
            <person name="Huang E."/>
            <person name="Barry K."/>
            <person name="Lindquist E."/>
            <person name="Shapiro H."/>
            <person name="Bruce D."/>
            <person name="Schmutz J."/>
            <person name="Salamov A."/>
            <person name="Fey P."/>
            <person name="Gaudet P."/>
            <person name="Anjard C."/>
            <person name="Babu M.M."/>
            <person name="Basu S."/>
            <person name="Bushmanova Y."/>
            <person name="van der Wel H."/>
            <person name="Katoh-Kurasawa M."/>
            <person name="Dinh C."/>
            <person name="Coutinho P.M."/>
            <person name="Saito T."/>
            <person name="Elias M."/>
            <person name="Schaap P."/>
            <person name="Kay R.R."/>
            <person name="Henrissat B."/>
            <person name="Eichinger L."/>
            <person name="Rivero F."/>
            <person name="Putnam N.H."/>
            <person name="West C.M."/>
            <person name="Loomis W.F."/>
            <person name="Chisholm R.L."/>
            <person name="Shaulsky G."/>
            <person name="Strassmann J.E."/>
            <person name="Queller D.C."/>
            <person name="Kuspa A."/>
            <person name="Grigoriev I.V."/>
        </authorList>
    </citation>
    <scope>NUCLEOTIDE SEQUENCE [LARGE SCALE GENOMIC DNA]</scope>
    <source>
        <strain evidence="4">QSDP1</strain>
    </source>
</reference>
<keyword evidence="2" id="KW-0812">Transmembrane</keyword>
<dbReference type="KEGG" id="dpp:DICPUDRAFT_57514"/>
<evidence type="ECO:0000256" key="2">
    <source>
        <dbReference type="SAM" id="Phobius"/>
    </source>
</evidence>
<dbReference type="InterPro" id="IPR002591">
    <property type="entry name" value="Phosphodiest/P_Trfase"/>
</dbReference>
<dbReference type="EMBL" id="GL871233">
    <property type="protein sequence ID" value="EGC31742.1"/>
    <property type="molecule type" value="Genomic_DNA"/>
</dbReference>
<dbReference type="Pfam" id="PF01663">
    <property type="entry name" value="Phosphodiest"/>
    <property type="match status" value="1"/>
</dbReference>
<dbReference type="OrthoDB" id="415411at2759"/>
<keyword evidence="2" id="KW-0472">Membrane</keyword>
<feature type="region of interest" description="Disordered" evidence="1">
    <location>
        <begin position="22"/>
        <end position="43"/>
    </location>
</feature>
<dbReference type="InParanoid" id="F0ZWD1"/>
<dbReference type="Proteomes" id="UP000001064">
    <property type="component" value="Unassembled WGS sequence"/>
</dbReference>
<evidence type="ECO:0000256" key="1">
    <source>
        <dbReference type="SAM" id="MobiDB-lite"/>
    </source>
</evidence>